<comment type="caution">
    <text evidence="4">The sequence shown here is derived from an EMBL/GenBank/DDBJ whole genome shotgun (WGS) entry which is preliminary data.</text>
</comment>
<protein>
    <submittedName>
        <fullName evidence="4">Fucose isomerase</fullName>
    </submittedName>
</protein>
<evidence type="ECO:0000313" key="6">
    <source>
        <dbReference type="Proteomes" id="UP000261166"/>
    </source>
</evidence>
<dbReference type="Proteomes" id="UP000260812">
    <property type="component" value="Unassembled WGS sequence"/>
</dbReference>
<evidence type="ECO:0000256" key="1">
    <source>
        <dbReference type="ARBA" id="ARBA00023235"/>
    </source>
</evidence>
<dbReference type="RefSeq" id="WP_021634949.1">
    <property type="nucleotide sequence ID" value="NZ_JBKVAZ010000038.1"/>
</dbReference>
<dbReference type="EMBL" id="QVLU01000010">
    <property type="protein sequence ID" value="RGE71369.1"/>
    <property type="molecule type" value="Genomic_DNA"/>
</dbReference>
<sequence>MKENRKTLRIGFAPTRRVLTTPKAFSTDEALRIKKEVEEYVKKFQDVEWVNLDSINKEGLLFQVSDVNAASELFKNKKVDAVFFPFCNFGSEEAVAKMAREVGKPVLVWGPRDEAPDENGDRLRDAQCGMFALTKVLQQFRVKYTYISNCWMTDKKFDIGFENFLGAVSIVKALNHLRIGQIGVRPDAFWSVKANERELMEKFGIEIHPITLATLDEMLKINLTENNHLVREEVDSLKERFPKNKYSEDIWTKMANLKLTIKKWCEDNHLSAVSAECWKPMATVAGISVCFTFSELTGEGIPVVCESDIHGAVSSVIAAAAARYSSATFLADLTIRHPVNDNAELLWHCGVFPRVLSDDPDAEIELHFNRKTAAVGQWELKHDDITVVRFDGGNGKYSCLFGHGRGVDGPKTFGTYLWAEFDNWPLWERRFMEGPYIHHCVGVYGKVAPRIWEACKYIPELEADPVKPDEKEIRDFLM</sequence>
<keyword evidence="2" id="KW-0119">Carbohydrate metabolism</keyword>
<dbReference type="OrthoDB" id="5838738at2"/>
<dbReference type="SUPFAM" id="SSF53743">
    <property type="entry name" value="FucI/AraA N-terminal and middle domains"/>
    <property type="match status" value="1"/>
</dbReference>
<keyword evidence="1 4" id="KW-0413">Isomerase</keyword>
<dbReference type="GO" id="GO:0005737">
    <property type="term" value="C:cytoplasm"/>
    <property type="evidence" value="ECO:0007669"/>
    <property type="project" value="InterPro"/>
</dbReference>
<dbReference type="GeneID" id="97987907"/>
<dbReference type="AlphaFoldDB" id="A0A3E3IWA5"/>
<keyword evidence="5" id="KW-1185">Reference proteome</keyword>
<name>A0A3E3IWA5_9FIRM</name>
<reference evidence="4 6" key="1">
    <citation type="submission" date="2018-08" db="EMBL/GenBank/DDBJ databases">
        <title>A genome reference for cultivated species of the human gut microbiota.</title>
        <authorList>
            <person name="Zou Y."/>
            <person name="Xue W."/>
            <person name="Luo G."/>
        </authorList>
    </citation>
    <scope>NUCLEOTIDE SEQUENCE [LARGE SCALE GENOMIC DNA]</scope>
    <source>
        <strain evidence="4 6">AF26-4BH</strain>
        <strain evidence="3">TF05-5AC</strain>
    </source>
</reference>
<evidence type="ECO:0000313" key="3">
    <source>
        <dbReference type="EMBL" id="RGE59856.1"/>
    </source>
</evidence>
<evidence type="ECO:0000313" key="5">
    <source>
        <dbReference type="Proteomes" id="UP000260812"/>
    </source>
</evidence>
<dbReference type="GO" id="GO:0005996">
    <property type="term" value="P:monosaccharide metabolic process"/>
    <property type="evidence" value="ECO:0007669"/>
    <property type="project" value="InterPro"/>
</dbReference>
<dbReference type="EMBL" id="QVLV01000008">
    <property type="protein sequence ID" value="RGE59856.1"/>
    <property type="molecule type" value="Genomic_DNA"/>
</dbReference>
<proteinExistence type="predicted"/>
<dbReference type="GO" id="GO:0016861">
    <property type="term" value="F:intramolecular oxidoreductase activity, interconverting aldoses and ketoses"/>
    <property type="evidence" value="ECO:0007669"/>
    <property type="project" value="InterPro"/>
</dbReference>
<evidence type="ECO:0000313" key="4">
    <source>
        <dbReference type="EMBL" id="RGE71369.1"/>
    </source>
</evidence>
<gene>
    <name evidence="4" type="ORF">DWY69_12190</name>
    <name evidence="3" type="ORF">DXC51_13760</name>
</gene>
<dbReference type="PANTHER" id="PTHR36120:SF1">
    <property type="entry name" value="L-FUCOSE ISOMERASE C-TERMINAL DOMAIN-CONTAINING PROTEIN"/>
    <property type="match status" value="1"/>
</dbReference>
<organism evidence="4 6">
    <name type="scientific">Eisenbergiella massiliensis</name>
    <dbReference type="NCBI Taxonomy" id="1720294"/>
    <lineage>
        <taxon>Bacteria</taxon>
        <taxon>Bacillati</taxon>
        <taxon>Bacillota</taxon>
        <taxon>Clostridia</taxon>
        <taxon>Lachnospirales</taxon>
        <taxon>Lachnospiraceae</taxon>
        <taxon>Eisenbergiella</taxon>
    </lineage>
</organism>
<dbReference type="Proteomes" id="UP000261166">
    <property type="component" value="Unassembled WGS sequence"/>
</dbReference>
<evidence type="ECO:0000256" key="2">
    <source>
        <dbReference type="ARBA" id="ARBA00023277"/>
    </source>
</evidence>
<dbReference type="InterPro" id="IPR009015">
    <property type="entry name" value="Fucose_isomerase_N/cen_sf"/>
</dbReference>
<dbReference type="PANTHER" id="PTHR36120">
    <property type="entry name" value="FUCOSE ISOMERASE"/>
    <property type="match status" value="1"/>
</dbReference>
<accession>A0A3E3IWA5</accession>